<reference evidence="3" key="1">
    <citation type="journal article" date="2013" name="Genetics">
        <title>The draft genome and transcriptome of Panagrellus redivivus are shaped by the harsh demands of a free-living lifestyle.</title>
        <authorList>
            <person name="Srinivasan J."/>
            <person name="Dillman A.R."/>
            <person name="Macchietto M.G."/>
            <person name="Heikkinen L."/>
            <person name="Lakso M."/>
            <person name="Fracchia K.M."/>
            <person name="Antoshechkin I."/>
            <person name="Mortazavi A."/>
            <person name="Wong G."/>
            <person name="Sternberg P.W."/>
        </authorList>
    </citation>
    <scope>NUCLEOTIDE SEQUENCE [LARGE SCALE GENOMIC DNA]</scope>
    <source>
        <strain evidence="3">MT8872</strain>
    </source>
</reference>
<evidence type="ECO:0000256" key="1">
    <source>
        <dbReference type="SAM" id="MobiDB-lite"/>
    </source>
</evidence>
<evidence type="ECO:0000313" key="4">
    <source>
        <dbReference type="WBParaSite" id="Pan_g16566.t1"/>
    </source>
</evidence>
<feature type="compositionally biased region" description="Low complexity" evidence="1">
    <location>
        <begin position="42"/>
        <end position="52"/>
    </location>
</feature>
<sequence>MLQLDDIFGDDGLVAFVTLFVGNLVILGVMAVNCGGKKDKAPAGGAPGAPSAGAPPPTSAGATPPPGAGGPGNPGAGSADVNVGPQSVHAFTAAAPPTPAA</sequence>
<protein>
    <submittedName>
        <fullName evidence="4">Arabinogalactan protein</fullName>
    </submittedName>
</protein>
<accession>A0A7E4V4P1</accession>
<name>A0A7E4V4P1_PANRE</name>
<reference evidence="4" key="2">
    <citation type="submission" date="2020-10" db="UniProtKB">
        <authorList>
            <consortium name="WormBaseParasite"/>
        </authorList>
    </citation>
    <scope>IDENTIFICATION</scope>
</reference>
<evidence type="ECO:0000313" key="3">
    <source>
        <dbReference type="Proteomes" id="UP000492821"/>
    </source>
</evidence>
<dbReference type="Proteomes" id="UP000492821">
    <property type="component" value="Unassembled WGS sequence"/>
</dbReference>
<evidence type="ECO:0000256" key="2">
    <source>
        <dbReference type="SAM" id="Phobius"/>
    </source>
</evidence>
<keyword evidence="2" id="KW-0812">Transmembrane</keyword>
<feature type="region of interest" description="Disordered" evidence="1">
    <location>
        <begin position="37"/>
        <end position="101"/>
    </location>
</feature>
<organism evidence="3 4">
    <name type="scientific">Panagrellus redivivus</name>
    <name type="common">Microworm</name>
    <dbReference type="NCBI Taxonomy" id="6233"/>
    <lineage>
        <taxon>Eukaryota</taxon>
        <taxon>Metazoa</taxon>
        <taxon>Ecdysozoa</taxon>
        <taxon>Nematoda</taxon>
        <taxon>Chromadorea</taxon>
        <taxon>Rhabditida</taxon>
        <taxon>Tylenchina</taxon>
        <taxon>Panagrolaimomorpha</taxon>
        <taxon>Panagrolaimoidea</taxon>
        <taxon>Panagrolaimidae</taxon>
        <taxon>Panagrellus</taxon>
    </lineage>
</organism>
<dbReference type="AlphaFoldDB" id="A0A7E4V4P1"/>
<feature type="compositionally biased region" description="Pro residues" evidence="1">
    <location>
        <begin position="53"/>
        <end position="68"/>
    </location>
</feature>
<keyword evidence="2" id="KW-1133">Transmembrane helix</keyword>
<keyword evidence="2" id="KW-0472">Membrane</keyword>
<proteinExistence type="predicted"/>
<feature type="transmembrane region" description="Helical" evidence="2">
    <location>
        <begin position="12"/>
        <end position="32"/>
    </location>
</feature>
<dbReference type="WBParaSite" id="Pan_g16566.t1">
    <property type="protein sequence ID" value="Pan_g16566.t1"/>
    <property type="gene ID" value="Pan_g16566"/>
</dbReference>
<keyword evidence="3" id="KW-1185">Reference proteome</keyword>